<gene>
    <name evidence="3" type="ORF">HNP52_002503</name>
</gene>
<evidence type="ECO:0000256" key="2">
    <source>
        <dbReference type="SAM" id="Phobius"/>
    </source>
</evidence>
<evidence type="ECO:0000256" key="1">
    <source>
        <dbReference type="SAM" id="MobiDB-lite"/>
    </source>
</evidence>
<accession>A0A7W7NT68</accession>
<evidence type="ECO:0000313" key="3">
    <source>
        <dbReference type="EMBL" id="MBB4839434.1"/>
    </source>
</evidence>
<comment type="caution">
    <text evidence="3">The sequence shown here is derived from an EMBL/GenBank/DDBJ whole genome shotgun (WGS) entry which is preliminary data.</text>
</comment>
<organism evidence="3 4">
    <name type="scientific">Sphingomonas kyeonggiensis</name>
    <dbReference type="NCBI Taxonomy" id="1268553"/>
    <lineage>
        <taxon>Bacteria</taxon>
        <taxon>Pseudomonadati</taxon>
        <taxon>Pseudomonadota</taxon>
        <taxon>Alphaproteobacteria</taxon>
        <taxon>Sphingomonadales</taxon>
        <taxon>Sphingomonadaceae</taxon>
        <taxon>Sphingomonas</taxon>
    </lineage>
</organism>
<protein>
    <submittedName>
        <fullName evidence="3">Uncharacterized protein</fullName>
    </submittedName>
</protein>
<keyword evidence="2" id="KW-0472">Membrane</keyword>
<feature type="compositionally biased region" description="Basic and acidic residues" evidence="1">
    <location>
        <begin position="1"/>
        <end position="10"/>
    </location>
</feature>
<proteinExistence type="predicted"/>
<keyword evidence="4" id="KW-1185">Reference proteome</keyword>
<dbReference type="AlphaFoldDB" id="A0A7W7NT68"/>
<keyword evidence="2" id="KW-0812">Transmembrane</keyword>
<feature type="region of interest" description="Disordered" evidence="1">
    <location>
        <begin position="1"/>
        <end position="24"/>
    </location>
</feature>
<feature type="transmembrane region" description="Helical" evidence="2">
    <location>
        <begin position="35"/>
        <end position="55"/>
    </location>
</feature>
<keyword evidence="2" id="KW-1133">Transmembrane helix</keyword>
<sequence length="94" mass="9545">MVERVTERTDGVTAERVTETGGGGTVVVERGGSGAGLLIGFVLLIAVVIGAVYLFNQNNRENAKTDAVTQAAKDVGGAAKDVGDAAQDAAKKVQ</sequence>
<name>A0A7W7NT68_9SPHN</name>
<dbReference type="Proteomes" id="UP000575241">
    <property type="component" value="Unassembled WGS sequence"/>
</dbReference>
<reference evidence="3 4" key="1">
    <citation type="submission" date="2020-08" db="EMBL/GenBank/DDBJ databases">
        <title>Functional genomics of gut bacteria from endangered species of beetles.</title>
        <authorList>
            <person name="Carlos-Shanley C."/>
        </authorList>
    </citation>
    <scope>NUCLEOTIDE SEQUENCE [LARGE SCALE GENOMIC DNA]</scope>
    <source>
        <strain evidence="3 4">S00224</strain>
    </source>
</reference>
<dbReference type="RefSeq" id="WP_184167461.1">
    <property type="nucleotide sequence ID" value="NZ_JACHLN010000002.1"/>
</dbReference>
<dbReference type="EMBL" id="JACHLN010000002">
    <property type="protein sequence ID" value="MBB4839434.1"/>
    <property type="molecule type" value="Genomic_DNA"/>
</dbReference>
<evidence type="ECO:0000313" key="4">
    <source>
        <dbReference type="Proteomes" id="UP000575241"/>
    </source>
</evidence>